<accession>A0A5D0EMV0</accession>
<gene>
    <name evidence="1" type="ORF">ACT75_00685</name>
    <name evidence="2" type="ORF">CQR80_02200</name>
    <name evidence="3" type="ORF">FXB79_03970</name>
</gene>
<reference evidence="3 6" key="3">
    <citation type="submission" date="2019-08" db="EMBL/GenBank/DDBJ databases">
        <title>Whole genome sequencing of Aggregatibacter actinomycetemcomitans cultured from blood stream infections in Denmark reveals a novel phylogenetic lineage expressing serotype a membrane O polysaccharide.</title>
        <authorList>
            <person name="Nedergaard S."/>
            <person name="Kobel C.M."/>
            <person name="Nielsen M.B."/>
            <person name="Moeller R.T."/>
            <person name="Jensen A.B."/>
            <person name="Noerskov-Lauritsen N."/>
        </authorList>
    </citation>
    <scope>NUCLEOTIDE SEQUENCE [LARGE SCALE GENOMIC DNA]</scope>
    <source>
        <strain evidence="3 6">PN_563</strain>
    </source>
</reference>
<evidence type="ECO:0000313" key="5">
    <source>
        <dbReference type="Proteomes" id="UP000226080"/>
    </source>
</evidence>
<dbReference type="PANTHER" id="PTHR38785:SF1">
    <property type="entry name" value="HOMOLOG OF VIRK"/>
    <property type="match status" value="1"/>
</dbReference>
<evidence type="ECO:0000313" key="2">
    <source>
        <dbReference type="EMBL" id="PHO21273.1"/>
    </source>
</evidence>
<reference evidence="1 4" key="1">
    <citation type="submission" date="2015-10" db="EMBL/GenBank/DDBJ databases">
        <title>Tn-seq of a polymicrobial infection.</title>
        <authorList>
            <person name="Stacy A."/>
            <person name="Rumbaugh K.P."/>
            <person name="Whiteley M."/>
        </authorList>
    </citation>
    <scope>NUCLEOTIDE SEQUENCE [LARGE SCALE GENOMIC DNA]</scope>
    <source>
        <strain evidence="1 4">624</strain>
    </source>
</reference>
<sequence length="297" mass="34707">MGFMVATFHFPTFHEMFPVEKRKLKLLREGLRYGARRLFFVGQCSALVKFIHDNPLWQPIFTQHPYRVNTLLSQYCDKGFNVTQRLQAIETNFAVAEKQFGKALCETLIAQQPVLLSQLTDELALNLTLNHIDPYEGFFAMGLTDANQRSIYSAGFTFLANNRVLIASIQGPKGDEAQDLVRQATKALHGVRPMFMLVNAFKVLAEVLHCRLQGIPHKRQAKYRWNDSAKLLFNYDEFWQENEGKLAENYWQIPTALERRPLEEIQSKKRSMYRKRYDMFDKMTTEIQSLFNRENHE</sequence>
<dbReference type="Proteomes" id="UP000323012">
    <property type="component" value="Unassembled WGS sequence"/>
</dbReference>
<dbReference type="EMBL" id="PCGW01000003">
    <property type="protein sequence ID" value="PHO21273.1"/>
    <property type="molecule type" value="Genomic_DNA"/>
</dbReference>
<dbReference type="InterPro" id="IPR007488">
    <property type="entry name" value="DUF535"/>
</dbReference>
<dbReference type="Pfam" id="PF04393">
    <property type="entry name" value="DUF535"/>
    <property type="match status" value="1"/>
</dbReference>
<evidence type="ECO:0000313" key="4">
    <source>
        <dbReference type="Proteomes" id="UP000072236"/>
    </source>
</evidence>
<keyword evidence="5" id="KW-1185">Reference proteome</keyword>
<dbReference type="Proteomes" id="UP000072236">
    <property type="component" value="Chromosome"/>
</dbReference>
<evidence type="ECO:0000313" key="1">
    <source>
        <dbReference type="EMBL" id="AMQ93145.1"/>
    </source>
</evidence>
<dbReference type="KEGG" id="aact:ACT75_00685"/>
<organism evidence="3 6">
    <name type="scientific">Aggregatibacter actinomycetemcomitans</name>
    <name type="common">Actinobacillus actinomycetemcomitans</name>
    <name type="synonym">Haemophilus actinomycetemcomitans</name>
    <dbReference type="NCBI Taxonomy" id="714"/>
    <lineage>
        <taxon>Bacteria</taxon>
        <taxon>Pseudomonadati</taxon>
        <taxon>Pseudomonadota</taxon>
        <taxon>Gammaproteobacteria</taxon>
        <taxon>Pasteurellales</taxon>
        <taxon>Pasteurellaceae</taxon>
        <taxon>Aggregatibacter</taxon>
    </lineage>
</organism>
<dbReference type="AlphaFoldDB" id="A0A5D0EMV0"/>
<name>A0A5D0EMV0_AGGAC</name>
<dbReference type="OrthoDB" id="6835762at2"/>
<dbReference type="EMBL" id="VSED01000007">
    <property type="protein sequence ID" value="TYA39330.1"/>
    <property type="molecule type" value="Genomic_DNA"/>
</dbReference>
<evidence type="ECO:0000313" key="6">
    <source>
        <dbReference type="Proteomes" id="UP000323012"/>
    </source>
</evidence>
<dbReference type="Proteomes" id="UP000226080">
    <property type="component" value="Unassembled WGS sequence"/>
</dbReference>
<dbReference type="GO" id="GO:0006974">
    <property type="term" value="P:DNA damage response"/>
    <property type="evidence" value="ECO:0007669"/>
    <property type="project" value="TreeGrafter"/>
</dbReference>
<reference evidence="2 5" key="2">
    <citation type="submission" date="2017-10" db="EMBL/GenBank/DDBJ databases">
        <title>Draft genome sequences of Aggregatibacter actinomycetemcomitans strains 310a and 310b.</title>
        <authorList>
            <person name="May A.C."/>
            <person name="Ohta H."/>
            <person name="Maeda H."/>
            <person name="Kokeguchi S."/>
            <person name="Cugini C."/>
        </authorList>
    </citation>
    <scope>NUCLEOTIDE SEQUENCE [LARGE SCALE GENOMIC DNA]</scope>
    <source>
        <strain evidence="2 5">310b</strain>
    </source>
</reference>
<dbReference type="RefSeq" id="WP_005540856.1">
    <property type="nucleotide sequence ID" value="NZ_CP012958.1"/>
</dbReference>
<dbReference type="PANTHER" id="PTHR38785">
    <property type="entry name" value="HOMOLOG OF VIRK"/>
    <property type="match status" value="1"/>
</dbReference>
<evidence type="ECO:0000313" key="3">
    <source>
        <dbReference type="EMBL" id="TYA39330.1"/>
    </source>
</evidence>
<proteinExistence type="predicted"/>
<dbReference type="EMBL" id="CP012959">
    <property type="protein sequence ID" value="AMQ93145.1"/>
    <property type="molecule type" value="Genomic_DNA"/>
</dbReference>
<protein>
    <submittedName>
        <fullName evidence="3">DUF535 domain-containing protein</fullName>
    </submittedName>
</protein>